<dbReference type="RefSeq" id="WP_012687000.1">
    <property type="nucleotide sequence ID" value="NC_012520.1"/>
</dbReference>
<dbReference type="PANTHER" id="PTHR32011:SF2">
    <property type="entry name" value="OS08G0472400 PROTEIN"/>
    <property type="match status" value="1"/>
</dbReference>
<accession>C1BCI4</accession>
<keyword evidence="1" id="KW-0614">Plasmid</keyword>
<protein>
    <recommendedName>
        <fullName evidence="3">SMI1/KNR4 family protein</fullName>
    </recommendedName>
</protein>
<dbReference type="PATRIC" id="fig|632772.20.peg.8300"/>
<dbReference type="PANTHER" id="PTHR32011">
    <property type="entry name" value="OS08G0472400 PROTEIN"/>
    <property type="match status" value="1"/>
</dbReference>
<dbReference type="KEGG" id="rop:ROP_pROB01-05400"/>
<evidence type="ECO:0008006" key="3">
    <source>
        <dbReference type="Google" id="ProtNLM"/>
    </source>
</evidence>
<geneLocation type="plasmid" evidence="1 2">
    <name>pROB01</name>
</geneLocation>
<reference evidence="1 2" key="1">
    <citation type="submission" date="2009-03" db="EMBL/GenBank/DDBJ databases">
        <title>Comparison of the complete genome sequences of Rhodococcus erythropolis PR4 and Rhodococcus opacus B4.</title>
        <authorList>
            <person name="Takarada H."/>
            <person name="Sekine M."/>
            <person name="Hosoyama A."/>
            <person name="Yamada R."/>
            <person name="Fujisawa T."/>
            <person name="Omata S."/>
            <person name="Shimizu A."/>
            <person name="Tsukatani N."/>
            <person name="Tanikawa S."/>
            <person name="Fujita N."/>
            <person name="Harayama S."/>
        </authorList>
    </citation>
    <scope>NUCLEOTIDE SEQUENCE [LARGE SCALE GENOMIC DNA]</scope>
    <source>
        <strain evidence="1 2">B4</strain>
        <plasmid evidence="1 2">pROB01</plasmid>
    </source>
</reference>
<dbReference type="Proteomes" id="UP000002212">
    <property type="component" value="Plasmid pROB01"/>
</dbReference>
<dbReference type="HOGENOM" id="CLU_074221_1_0_11"/>
<evidence type="ECO:0000313" key="1">
    <source>
        <dbReference type="EMBL" id="BAH56039.1"/>
    </source>
</evidence>
<gene>
    <name evidence="1" type="ordered locus">ROP_pROB01-05400</name>
</gene>
<proteinExistence type="predicted"/>
<dbReference type="EMBL" id="AP011116">
    <property type="protein sequence ID" value="BAH56039.1"/>
    <property type="molecule type" value="Genomic_DNA"/>
</dbReference>
<dbReference type="OrthoDB" id="264195at2"/>
<dbReference type="AlphaFoldDB" id="C1BCI4"/>
<evidence type="ECO:0000313" key="2">
    <source>
        <dbReference type="Proteomes" id="UP000002212"/>
    </source>
</evidence>
<organism evidence="1 2">
    <name type="scientific">Rhodococcus opacus (strain B4)</name>
    <dbReference type="NCBI Taxonomy" id="632772"/>
    <lineage>
        <taxon>Bacteria</taxon>
        <taxon>Bacillati</taxon>
        <taxon>Actinomycetota</taxon>
        <taxon>Actinomycetes</taxon>
        <taxon>Mycobacteriales</taxon>
        <taxon>Nocardiaceae</taxon>
        <taxon>Rhodococcus</taxon>
    </lineage>
</organism>
<name>C1BCI4_RHOOB</name>
<sequence length="194" mass="21885">MGAVGDAAVSVLREAGVTLAAGLTDSEIDSVHARFGVDFACDHLDLLKTALPLGERWPDWRDGDDAELQRMLGWPVESFVWDVLHQPVPFWPASWGPRPTEAVEIERTARKNLAKWPVLVPIYGHRYLPAAPAPPGCPVFSVYQTDVIYYGPDLVEYLRNELKVGALPREKWTFRQRVPYWSQFVEVANRAECI</sequence>